<accession>A0ABV2P3V5</accession>
<keyword evidence="3" id="KW-1185">Reference proteome</keyword>
<comment type="caution">
    <text evidence="2">The sequence shown here is derived from an EMBL/GenBank/DDBJ whole genome shotgun (WGS) entry which is preliminary data.</text>
</comment>
<protein>
    <submittedName>
        <fullName evidence="2">Uncharacterized protein</fullName>
    </submittedName>
</protein>
<reference evidence="2 3" key="1">
    <citation type="submission" date="2024-06" db="EMBL/GenBank/DDBJ databases">
        <title>Sorghum-associated microbial communities from plants grown in Nebraska, USA.</title>
        <authorList>
            <person name="Schachtman D."/>
        </authorList>
    </citation>
    <scope>NUCLEOTIDE SEQUENCE [LARGE SCALE GENOMIC DNA]</scope>
    <source>
        <strain evidence="2 3">3552</strain>
    </source>
</reference>
<evidence type="ECO:0000313" key="2">
    <source>
        <dbReference type="EMBL" id="MET4539445.1"/>
    </source>
</evidence>
<dbReference type="GeneID" id="92752173"/>
<proteinExistence type="predicted"/>
<name>A0ABV2P3V5_9MICC</name>
<dbReference type="EMBL" id="JBEPSN010000002">
    <property type="protein sequence ID" value="MET4539445.1"/>
    <property type="molecule type" value="Genomic_DNA"/>
</dbReference>
<organism evidence="2 3">
    <name type="scientific">Arthrobacter bambusae</name>
    <dbReference type="NCBI Taxonomy" id="1338426"/>
    <lineage>
        <taxon>Bacteria</taxon>
        <taxon>Bacillati</taxon>
        <taxon>Actinomycetota</taxon>
        <taxon>Actinomycetes</taxon>
        <taxon>Micrococcales</taxon>
        <taxon>Micrococcaceae</taxon>
        <taxon>Arthrobacter</taxon>
    </lineage>
</organism>
<feature type="region of interest" description="Disordered" evidence="1">
    <location>
        <begin position="1"/>
        <end position="111"/>
    </location>
</feature>
<feature type="compositionally biased region" description="Basic residues" evidence="1">
    <location>
        <begin position="55"/>
        <end position="75"/>
    </location>
</feature>
<feature type="compositionally biased region" description="Basic residues" evidence="1">
    <location>
        <begin position="32"/>
        <end position="41"/>
    </location>
</feature>
<gene>
    <name evidence="2" type="ORF">ABIE37_001217</name>
</gene>
<evidence type="ECO:0000313" key="3">
    <source>
        <dbReference type="Proteomes" id="UP001549307"/>
    </source>
</evidence>
<dbReference type="Proteomes" id="UP001549307">
    <property type="component" value="Unassembled WGS sequence"/>
</dbReference>
<feature type="compositionally biased region" description="Basic residues" evidence="1">
    <location>
        <begin position="1"/>
        <end position="14"/>
    </location>
</feature>
<sequence>MRRKVVRRRRRRASGARSASLAHPFPRDAPVRRHWRTRSRATHPFGVTGAPVPARRTRKHWCAGREVVRRRRRHASGTPYPKAAPPSAMRTRSASPALPLPRDAPASTGARGEKWCTAVVVIMPQAPVRRHWRTRSRATHP</sequence>
<dbReference type="RefSeq" id="WP_354227679.1">
    <property type="nucleotide sequence ID" value="NZ_JBEPSN010000002.1"/>
</dbReference>
<evidence type="ECO:0000256" key="1">
    <source>
        <dbReference type="SAM" id="MobiDB-lite"/>
    </source>
</evidence>